<evidence type="ECO:0000256" key="8">
    <source>
        <dbReference type="SAM" id="SignalP"/>
    </source>
</evidence>
<dbReference type="CDD" id="cd05476">
    <property type="entry name" value="pepsin_A_like_plant"/>
    <property type="match status" value="1"/>
</dbReference>
<evidence type="ECO:0000256" key="6">
    <source>
        <dbReference type="PIRSR" id="PIRSR601461-1"/>
    </source>
</evidence>
<dbReference type="EMBL" id="UZAU01000772">
    <property type="status" value="NOT_ANNOTATED_CDS"/>
    <property type="molecule type" value="Genomic_DNA"/>
</dbReference>
<dbReference type="SUPFAM" id="SSF50630">
    <property type="entry name" value="Acid proteases"/>
    <property type="match status" value="1"/>
</dbReference>
<evidence type="ECO:0000256" key="7">
    <source>
        <dbReference type="RuleBase" id="RU000454"/>
    </source>
</evidence>
<feature type="chain" id="PRO_5030764568" description="Peptidase A1 domain-containing protein" evidence="8">
    <location>
        <begin position="28"/>
        <end position="453"/>
    </location>
</feature>
<evidence type="ECO:0000313" key="10">
    <source>
        <dbReference type="EnsemblPlants" id="cds.evm.model.09.1536"/>
    </source>
</evidence>
<dbReference type="AlphaFoldDB" id="A0A803QER7"/>
<reference evidence="10" key="2">
    <citation type="submission" date="2021-03" db="UniProtKB">
        <authorList>
            <consortium name="EnsemblPlants"/>
        </authorList>
    </citation>
    <scope>IDENTIFICATION</scope>
</reference>
<dbReference type="Pfam" id="PF14543">
    <property type="entry name" value="TAXi_N"/>
    <property type="match status" value="1"/>
</dbReference>
<dbReference type="InterPro" id="IPR001461">
    <property type="entry name" value="Aspartic_peptidase_A1"/>
</dbReference>
<evidence type="ECO:0000256" key="1">
    <source>
        <dbReference type="ARBA" id="ARBA00007447"/>
    </source>
</evidence>
<dbReference type="Proteomes" id="UP000596661">
    <property type="component" value="Chromosome 9"/>
</dbReference>
<dbReference type="InterPro" id="IPR032799">
    <property type="entry name" value="TAXi_C"/>
</dbReference>
<dbReference type="GO" id="GO:0006508">
    <property type="term" value="P:proteolysis"/>
    <property type="evidence" value="ECO:0007669"/>
    <property type="project" value="UniProtKB-KW"/>
</dbReference>
<feature type="domain" description="Peptidase A1" evidence="9">
    <location>
        <begin position="104"/>
        <end position="448"/>
    </location>
</feature>
<dbReference type="PANTHER" id="PTHR47967:SF69">
    <property type="entry name" value="ASPARTIC PROTEINASE NANA, CHLOROPLAST"/>
    <property type="match status" value="1"/>
</dbReference>
<proteinExistence type="inferred from homology"/>
<dbReference type="InterPro" id="IPR001969">
    <property type="entry name" value="Aspartic_peptidase_AS"/>
</dbReference>
<evidence type="ECO:0000256" key="5">
    <source>
        <dbReference type="ARBA" id="ARBA00023180"/>
    </source>
</evidence>
<organism evidence="10 11">
    <name type="scientific">Cannabis sativa</name>
    <name type="common">Hemp</name>
    <name type="synonym">Marijuana</name>
    <dbReference type="NCBI Taxonomy" id="3483"/>
    <lineage>
        <taxon>Eukaryota</taxon>
        <taxon>Viridiplantae</taxon>
        <taxon>Streptophyta</taxon>
        <taxon>Embryophyta</taxon>
        <taxon>Tracheophyta</taxon>
        <taxon>Spermatophyta</taxon>
        <taxon>Magnoliopsida</taxon>
        <taxon>eudicotyledons</taxon>
        <taxon>Gunneridae</taxon>
        <taxon>Pentapetalae</taxon>
        <taxon>rosids</taxon>
        <taxon>fabids</taxon>
        <taxon>Rosales</taxon>
        <taxon>Cannabaceae</taxon>
        <taxon>Cannabis</taxon>
    </lineage>
</organism>
<keyword evidence="8" id="KW-0732">Signal</keyword>
<protein>
    <recommendedName>
        <fullName evidence="9">Peptidase A1 domain-containing protein</fullName>
    </recommendedName>
</protein>
<evidence type="ECO:0000256" key="3">
    <source>
        <dbReference type="ARBA" id="ARBA00022750"/>
    </source>
</evidence>
<feature type="active site" evidence="6">
    <location>
        <position position="122"/>
    </location>
</feature>
<keyword evidence="5" id="KW-0325">Glycoprotein</keyword>
<keyword evidence="2 7" id="KW-0645">Protease</keyword>
<dbReference type="Gramene" id="evm.model.09.1536">
    <property type="protein sequence ID" value="cds.evm.model.09.1536"/>
    <property type="gene ID" value="evm.TU.09.1536"/>
</dbReference>
<evidence type="ECO:0000256" key="4">
    <source>
        <dbReference type="ARBA" id="ARBA00022801"/>
    </source>
</evidence>
<accession>A0A803QER7</accession>
<keyword evidence="3 7" id="KW-0064">Aspartyl protease</keyword>
<evidence type="ECO:0000313" key="11">
    <source>
        <dbReference type="Proteomes" id="UP000596661"/>
    </source>
</evidence>
<dbReference type="InterPro" id="IPR021109">
    <property type="entry name" value="Peptidase_aspartic_dom_sf"/>
</dbReference>
<dbReference type="InterPro" id="IPR034161">
    <property type="entry name" value="Pepsin-like_plant"/>
</dbReference>
<dbReference type="GO" id="GO:0004190">
    <property type="term" value="F:aspartic-type endopeptidase activity"/>
    <property type="evidence" value="ECO:0007669"/>
    <property type="project" value="UniProtKB-KW"/>
</dbReference>
<dbReference type="InterPro" id="IPR032861">
    <property type="entry name" value="TAXi_N"/>
</dbReference>
<dbReference type="EnsemblPlants" id="evm.model.09.1536">
    <property type="protein sequence ID" value="cds.evm.model.09.1536"/>
    <property type="gene ID" value="evm.TU.09.1536"/>
</dbReference>
<dbReference type="OMA" id="VAPETRC"/>
<name>A0A803QER7_CANSA</name>
<evidence type="ECO:0000256" key="2">
    <source>
        <dbReference type="ARBA" id="ARBA00022670"/>
    </source>
</evidence>
<dbReference type="Pfam" id="PF14541">
    <property type="entry name" value="TAXi_C"/>
    <property type="match status" value="1"/>
</dbReference>
<feature type="active site" evidence="6">
    <location>
        <position position="331"/>
    </location>
</feature>
<sequence>MKMNFLQSFSLLLLSLIFATTNNIIHGFHDDGEIVRFELIHRNSPKLCGHDGHNVFLGEKPKTQMENLKQFHQRDVSRRAIFLETSSSVKLPINSGSDYGTGEYFVHVTIGTPGQRFVLVADTGSELTWMNCRYKNYEPKKKGKEPIFKADESSTFRTVSCSSRMCKIDLADLFSLAKYLQGSAALGFFGNETISVDLTNGKKKTLNNVLIGCTQTIKDEQGIFKGAHGVLGLGNGKHTFTSKAAQDFGSKFSYCLVDHLSSQNLTNYIVFGSTRPKTALSSRVQRTPLVLGGALGPLYGVNIVGISVGGQVVNIPPAVWDVNRGGGTVLDSGTSLTFLAEPAYKPVTAAFSKYMSKLQRLPDDGGPFEFCYNSTRFQDSLVPSLKIKLANGAVFEPPMKSYILDVAPETRCLGFVSASWPGTSIIGNIMQQNHLWEFDLGKSLLSFAPSTCT</sequence>
<dbReference type="InterPro" id="IPR033121">
    <property type="entry name" value="PEPTIDASE_A1"/>
</dbReference>
<dbReference type="InterPro" id="IPR051708">
    <property type="entry name" value="Plant_Aspart_Prot_A1"/>
</dbReference>
<dbReference type="PROSITE" id="PS00141">
    <property type="entry name" value="ASP_PROTEASE"/>
    <property type="match status" value="1"/>
</dbReference>
<reference evidence="10" key="1">
    <citation type="submission" date="2018-11" db="EMBL/GenBank/DDBJ databases">
        <authorList>
            <person name="Grassa J C."/>
        </authorList>
    </citation>
    <scope>NUCLEOTIDE SEQUENCE [LARGE SCALE GENOMIC DNA]</scope>
</reference>
<dbReference type="PRINTS" id="PR00792">
    <property type="entry name" value="PEPSIN"/>
</dbReference>
<feature type="signal peptide" evidence="8">
    <location>
        <begin position="1"/>
        <end position="27"/>
    </location>
</feature>
<dbReference type="Gene3D" id="2.40.70.10">
    <property type="entry name" value="Acid Proteases"/>
    <property type="match status" value="2"/>
</dbReference>
<comment type="similarity">
    <text evidence="1 7">Belongs to the peptidase A1 family.</text>
</comment>
<keyword evidence="4 7" id="KW-0378">Hydrolase</keyword>
<evidence type="ECO:0000259" key="9">
    <source>
        <dbReference type="PROSITE" id="PS51767"/>
    </source>
</evidence>
<dbReference type="PANTHER" id="PTHR47967">
    <property type="entry name" value="OS07G0603500 PROTEIN-RELATED"/>
    <property type="match status" value="1"/>
</dbReference>
<keyword evidence="11" id="KW-1185">Reference proteome</keyword>
<dbReference type="PROSITE" id="PS51767">
    <property type="entry name" value="PEPTIDASE_A1"/>
    <property type="match status" value="1"/>
</dbReference>
<dbReference type="FunFam" id="2.40.70.10:FF:000033">
    <property type="entry name" value="Aspartyl protease family protein"/>
    <property type="match status" value="1"/>
</dbReference>